<dbReference type="STRING" id="1314751.GCA_001591425_01540"/>
<sequence length="63" mass="7412">MTLQMKDFLKISKALENSFQSLKTEFSSEELCMEKLKKAKEEYQKAILHATIKDQKIVKFLND</sequence>
<name>A0A223KQE8_9BACI</name>
<dbReference type="Proteomes" id="UP000215224">
    <property type="component" value="Chromosome"/>
</dbReference>
<accession>A0A223KQE8</accession>
<gene>
    <name evidence="1" type="ORF">BC6307_10270</name>
</gene>
<reference evidence="1 2" key="1">
    <citation type="submission" date="2016-12" db="EMBL/GenBank/DDBJ databases">
        <title>The whole genome sequencing and assembly of Bacillus cohnii DSM 6307T strain.</title>
        <authorList>
            <person name="Lee Y.-J."/>
            <person name="Yi H."/>
            <person name="Bahn Y.-S."/>
            <person name="Kim J.F."/>
            <person name="Lee D.-W."/>
        </authorList>
    </citation>
    <scope>NUCLEOTIDE SEQUENCE [LARGE SCALE GENOMIC DNA]</scope>
    <source>
        <strain evidence="1 2">DSM 6307</strain>
    </source>
</reference>
<evidence type="ECO:0000313" key="1">
    <source>
        <dbReference type="EMBL" id="AST91636.1"/>
    </source>
</evidence>
<dbReference type="EMBL" id="CP018866">
    <property type="protein sequence ID" value="AST91636.1"/>
    <property type="molecule type" value="Genomic_DNA"/>
</dbReference>
<keyword evidence="2" id="KW-1185">Reference proteome</keyword>
<organism evidence="1 2">
    <name type="scientific">Sutcliffiella cohnii</name>
    <dbReference type="NCBI Taxonomy" id="33932"/>
    <lineage>
        <taxon>Bacteria</taxon>
        <taxon>Bacillati</taxon>
        <taxon>Bacillota</taxon>
        <taxon>Bacilli</taxon>
        <taxon>Bacillales</taxon>
        <taxon>Bacillaceae</taxon>
        <taxon>Sutcliffiella</taxon>
    </lineage>
</organism>
<proteinExistence type="predicted"/>
<dbReference type="RefSeq" id="WP_066414289.1">
    <property type="nucleotide sequence ID" value="NZ_CP018866.1"/>
</dbReference>
<protein>
    <submittedName>
        <fullName evidence="1">Uncharacterized protein</fullName>
    </submittedName>
</protein>
<evidence type="ECO:0000313" key="2">
    <source>
        <dbReference type="Proteomes" id="UP000215224"/>
    </source>
</evidence>
<dbReference type="AlphaFoldDB" id="A0A223KQE8"/>
<dbReference type="KEGG" id="bcoh:BC6307_10270"/>